<feature type="transmembrane region" description="Helical" evidence="7">
    <location>
        <begin position="178"/>
        <end position="195"/>
    </location>
</feature>
<name>A0ABP6Q668_9ACTN</name>
<comment type="similarity">
    <text evidence="2">Belongs to the UPF0126 family.</text>
</comment>
<evidence type="ECO:0000256" key="4">
    <source>
        <dbReference type="ARBA" id="ARBA00022692"/>
    </source>
</evidence>
<feature type="domain" description="Glycine transporter" evidence="8">
    <location>
        <begin position="96"/>
        <end position="170"/>
    </location>
</feature>
<keyword evidence="10" id="KW-1185">Reference proteome</keyword>
<keyword evidence="3" id="KW-1003">Cell membrane</keyword>
<feature type="transmembrane region" description="Helical" evidence="7">
    <location>
        <begin position="34"/>
        <end position="51"/>
    </location>
</feature>
<dbReference type="Pfam" id="PF03458">
    <property type="entry name" value="Gly_transporter"/>
    <property type="match status" value="2"/>
</dbReference>
<keyword evidence="6 7" id="KW-0472">Membrane</keyword>
<organism evidence="9 10">
    <name type="scientific">Actinocorallia longicatena</name>
    <dbReference type="NCBI Taxonomy" id="111803"/>
    <lineage>
        <taxon>Bacteria</taxon>
        <taxon>Bacillati</taxon>
        <taxon>Actinomycetota</taxon>
        <taxon>Actinomycetes</taxon>
        <taxon>Streptosporangiales</taxon>
        <taxon>Thermomonosporaceae</taxon>
        <taxon>Actinocorallia</taxon>
    </lineage>
</organism>
<accession>A0ABP6Q668</accession>
<evidence type="ECO:0000256" key="3">
    <source>
        <dbReference type="ARBA" id="ARBA00022475"/>
    </source>
</evidence>
<protein>
    <submittedName>
        <fullName evidence="9">Trimeric intracellular cation channel family protein</fullName>
    </submittedName>
</protein>
<keyword evidence="5 7" id="KW-1133">Transmembrane helix</keyword>
<keyword evidence="4 7" id="KW-0812">Transmembrane</keyword>
<evidence type="ECO:0000256" key="5">
    <source>
        <dbReference type="ARBA" id="ARBA00022989"/>
    </source>
</evidence>
<feature type="transmembrane region" description="Helical" evidence="7">
    <location>
        <begin position="90"/>
        <end position="110"/>
    </location>
</feature>
<dbReference type="RefSeq" id="WP_344825748.1">
    <property type="nucleotide sequence ID" value="NZ_BAAAUV010000005.1"/>
</dbReference>
<feature type="domain" description="Glycine transporter" evidence="8">
    <location>
        <begin position="10"/>
        <end position="84"/>
    </location>
</feature>
<evidence type="ECO:0000313" key="10">
    <source>
        <dbReference type="Proteomes" id="UP001501237"/>
    </source>
</evidence>
<feature type="transmembrane region" description="Helical" evidence="7">
    <location>
        <begin position="63"/>
        <end position="83"/>
    </location>
</feature>
<dbReference type="PANTHER" id="PTHR30506:SF3">
    <property type="entry name" value="UPF0126 INNER MEMBRANE PROTEIN YADS-RELATED"/>
    <property type="match status" value="1"/>
</dbReference>
<evidence type="ECO:0000256" key="2">
    <source>
        <dbReference type="ARBA" id="ARBA00008193"/>
    </source>
</evidence>
<comment type="caution">
    <text evidence="9">The sequence shown here is derived from an EMBL/GenBank/DDBJ whole genome shotgun (WGS) entry which is preliminary data.</text>
</comment>
<evidence type="ECO:0000313" key="9">
    <source>
        <dbReference type="EMBL" id="GAA3206548.1"/>
    </source>
</evidence>
<gene>
    <name evidence="9" type="ORF">GCM10010468_22070</name>
</gene>
<reference evidence="10" key="1">
    <citation type="journal article" date="2019" name="Int. J. Syst. Evol. Microbiol.">
        <title>The Global Catalogue of Microorganisms (GCM) 10K type strain sequencing project: providing services to taxonomists for standard genome sequencing and annotation.</title>
        <authorList>
            <consortium name="The Broad Institute Genomics Platform"/>
            <consortium name="The Broad Institute Genome Sequencing Center for Infectious Disease"/>
            <person name="Wu L."/>
            <person name="Ma J."/>
        </authorList>
    </citation>
    <scope>NUCLEOTIDE SEQUENCE [LARGE SCALE GENOMIC DNA]</scope>
    <source>
        <strain evidence="10">JCM 9377</strain>
    </source>
</reference>
<proteinExistence type="inferred from homology"/>
<evidence type="ECO:0000256" key="6">
    <source>
        <dbReference type="ARBA" id="ARBA00023136"/>
    </source>
</evidence>
<comment type="subcellular location">
    <subcellularLocation>
        <location evidence="1">Cell membrane</location>
        <topology evidence="1">Multi-pass membrane protein</topology>
    </subcellularLocation>
</comment>
<feature type="transmembrane region" description="Helical" evidence="7">
    <location>
        <begin position="153"/>
        <end position="172"/>
    </location>
</feature>
<sequence>MIELDWLLPLFDYAGIAVFAITGALAALRKRLDIVGVVVLAAMTALGGGIVRDTMIGTLPPAAATNIGYVIIPVVAAVIVYFWHPQVSRMLGVITVLDAAGLGLFCTTGAQKALLHGISPLHATVLGVVTAIGGGIIRDMLSNQVPEVLSDRQLYAVPAILGAAIVAIAWALDVRNGWIIFGATLLAFTLRMIALRRSWQIPATPEFTT</sequence>
<feature type="transmembrane region" description="Helical" evidence="7">
    <location>
        <begin position="6"/>
        <end position="27"/>
    </location>
</feature>
<dbReference type="EMBL" id="BAAAUV010000005">
    <property type="protein sequence ID" value="GAA3206548.1"/>
    <property type="molecule type" value="Genomic_DNA"/>
</dbReference>
<evidence type="ECO:0000256" key="7">
    <source>
        <dbReference type="SAM" id="Phobius"/>
    </source>
</evidence>
<evidence type="ECO:0000259" key="8">
    <source>
        <dbReference type="Pfam" id="PF03458"/>
    </source>
</evidence>
<dbReference type="InterPro" id="IPR005115">
    <property type="entry name" value="Gly_transporter"/>
</dbReference>
<dbReference type="Proteomes" id="UP001501237">
    <property type="component" value="Unassembled WGS sequence"/>
</dbReference>
<feature type="transmembrane region" description="Helical" evidence="7">
    <location>
        <begin position="122"/>
        <end position="141"/>
    </location>
</feature>
<dbReference type="PANTHER" id="PTHR30506">
    <property type="entry name" value="INNER MEMBRANE PROTEIN"/>
    <property type="match status" value="1"/>
</dbReference>
<evidence type="ECO:0000256" key="1">
    <source>
        <dbReference type="ARBA" id="ARBA00004651"/>
    </source>
</evidence>